<proteinExistence type="predicted"/>
<dbReference type="GO" id="GO:0004519">
    <property type="term" value="F:endonuclease activity"/>
    <property type="evidence" value="ECO:0007669"/>
    <property type="project" value="UniProtKB-KW"/>
</dbReference>
<gene>
    <name evidence="3" type="ORF">L618_001300001460</name>
</gene>
<feature type="transmembrane region" description="Helical" evidence="1">
    <location>
        <begin position="66"/>
        <end position="83"/>
    </location>
</feature>
<feature type="domain" description="Endonuclease/exonuclease/phosphatase" evidence="2">
    <location>
        <begin position="103"/>
        <end position="302"/>
    </location>
</feature>
<evidence type="ECO:0000313" key="4">
    <source>
        <dbReference type="Proteomes" id="UP000317573"/>
    </source>
</evidence>
<keyword evidence="3" id="KW-0269">Exonuclease</keyword>
<keyword evidence="1" id="KW-1133">Transmembrane helix</keyword>
<dbReference type="EMBL" id="VLJT01000010">
    <property type="protein sequence ID" value="TWH23311.1"/>
    <property type="molecule type" value="Genomic_DNA"/>
</dbReference>
<dbReference type="InterPro" id="IPR036691">
    <property type="entry name" value="Endo/exonu/phosph_ase_sf"/>
</dbReference>
<keyword evidence="3" id="KW-0378">Hydrolase</keyword>
<evidence type="ECO:0000313" key="3">
    <source>
        <dbReference type="EMBL" id="TWH23311.1"/>
    </source>
</evidence>
<dbReference type="SUPFAM" id="SSF56219">
    <property type="entry name" value="DNase I-like"/>
    <property type="match status" value="1"/>
</dbReference>
<name>A0A562ENI9_RHORH</name>
<feature type="transmembrane region" description="Helical" evidence="1">
    <location>
        <begin position="12"/>
        <end position="32"/>
    </location>
</feature>
<dbReference type="Pfam" id="PF03372">
    <property type="entry name" value="Exo_endo_phos"/>
    <property type="match status" value="1"/>
</dbReference>
<organism evidence="3 4">
    <name type="scientific">Rhodococcus rhodochrous J45</name>
    <dbReference type="NCBI Taxonomy" id="935266"/>
    <lineage>
        <taxon>Bacteria</taxon>
        <taxon>Bacillati</taxon>
        <taxon>Actinomycetota</taxon>
        <taxon>Actinomycetes</taxon>
        <taxon>Mycobacteriales</taxon>
        <taxon>Nocardiaceae</taxon>
        <taxon>Rhodococcus</taxon>
    </lineage>
</organism>
<dbReference type="Proteomes" id="UP000317573">
    <property type="component" value="Unassembled WGS sequence"/>
</dbReference>
<reference evidence="3 4" key="1">
    <citation type="submission" date="2019-07" db="EMBL/GenBank/DDBJ databases">
        <title>Genome sequencing of lignin-degrading bacterial isolates.</title>
        <authorList>
            <person name="Gladden J."/>
        </authorList>
    </citation>
    <scope>NUCLEOTIDE SEQUENCE [LARGE SCALE GENOMIC DNA]</scope>
    <source>
        <strain evidence="3 4">J45</strain>
    </source>
</reference>
<feature type="transmembrane region" description="Helical" evidence="1">
    <location>
        <begin position="38"/>
        <end position="59"/>
    </location>
</feature>
<sequence length="321" mass="33424">MVTAKWLRLGSDVLGWTSTATGAVGLALHFGTWSAQPLVLAGSGASYLMAGAVIGLIVFAVRRRPLGALVAIAVAAAAVWTQAPLHVATAASGDGPDLTVMHANILFDGGADPEVVVSRVRDRDVDLLTVNELTSAGVDGLTRAGLDELLPHRYLVPGELASGTGIWSRFPLSDTVEHDGFVFRQLSAVADVPGAGPVAVHAFHPVPPVFDAQDWAAELSRLQDILDRSPADVPAVVGGDFNATYDHAQFRALLSGRFADAAEQAGAGTVRTYPTDKPGPPLVAIDRILVGNGTAVAFESDDLPGADHRSVVARIRLDPGE</sequence>
<evidence type="ECO:0000256" key="1">
    <source>
        <dbReference type="SAM" id="Phobius"/>
    </source>
</evidence>
<accession>A0A562ENI9</accession>
<comment type="caution">
    <text evidence="3">The sequence shown here is derived from an EMBL/GenBank/DDBJ whole genome shotgun (WGS) entry which is preliminary data.</text>
</comment>
<dbReference type="AlphaFoldDB" id="A0A562ENI9"/>
<dbReference type="InterPro" id="IPR005135">
    <property type="entry name" value="Endo/exonuclease/phosphatase"/>
</dbReference>
<dbReference type="Gene3D" id="3.60.10.10">
    <property type="entry name" value="Endonuclease/exonuclease/phosphatase"/>
    <property type="match status" value="1"/>
</dbReference>
<protein>
    <submittedName>
        <fullName evidence="3">Endonuclease/exonuclease/phosphatase (EEP) superfamily protein YafD</fullName>
    </submittedName>
</protein>
<keyword evidence="1" id="KW-0472">Membrane</keyword>
<dbReference type="RefSeq" id="WP_088897237.1">
    <property type="nucleotide sequence ID" value="NZ_VLJT01000010.1"/>
</dbReference>
<dbReference type="GO" id="GO:0004527">
    <property type="term" value="F:exonuclease activity"/>
    <property type="evidence" value="ECO:0007669"/>
    <property type="project" value="UniProtKB-KW"/>
</dbReference>
<keyword evidence="1" id="KW-0812">Transmembrane</keyword>
<keyword evidence="3" id="KW-0255">Endonuclease</keyword>
<keyword evidence="3" id="KW-0540">Nuclease</keyword>
<evidence type="ECO:0000259" key="2">
    <source>
        <dbReference type="Pfam" id="PF03372"/>
    </source>
</evidence>